<feature type="compositionally biased region" description="Low complexity" evidence="6">
    <location>
        <begin position="24"/>
        <end position="36"/>
    </location>
</feature>
<gene>
    <name evidence="9" type="ORF">BDK51DRAFT_50418</name>
</gene>
<dbReference type="PANTHER" id="PTHR12911:SF8">
    <property type="entry name" value="KLAROID PROTEIN-RELATED"/>
    <property type="match status" value="1"/>
</dbReference>
<comment type="subcellular location">
    <subcellularLocation>
        <location evidence="1">Membrane</location>
    </subcellularLocation>
</comment>
<dbReference type="OrthoDB" id="342281at2759"/>
<evidence type="ECO:0000256" key="3">
    <source>
        <dbReference type="ARBA" id="ARBA00022989"/>
    </source>
</evidence>
<protein>
    <recommendedName>
        <fullName evidence="8">SUN domain-containing protein</fullName>
    </recommendedName>
</protein>
<feature type="domain" description="SUN" evidence="8">
    <location>
        <begin position="908"/>
        <end position="1065"/>
    </location>
</feature>
<dbReference type="PROSITE" id="PS51469">
    <property type="entry name" value="SUN"/>
    <property type="match status" value="1"/>
</dbReference>
<organism evidence="9 10">
    <name type="scientific">Blyttiomyces helicus</name>
    <dbReference type="NCBI Taxonomy" id="388810"/>
    <lineage>
        <taxon>Eukaryota</taxon>
        <taxon>Fungi</taxon>
        <taxon>Fungi incertae sedis</taxon>
        <taxon>Chytridiomycota</taxon>
        <taxon>Chytridiomycota incertae sedis</taxon>
        <taxon>Chytridiomycetes</taxon>
        <taxon>Chytridiomycetes incertae sedis</taxon>
        <taxon>Blyttiomyces</taxon>
    </lineage>
</organism>
<keyword evidence="10" id="KW-1185">Reference proteome</keyword>
<dbReference type="GO" id="GO:0043495">
    <property type="term" value="F:protein-membrane adaptor activity"/>
    <property type="evidence" value="ECO:0007669"/>
    <property type="project" value="TreeGrafter"/>
</dbReference>
<feature type="transmembrane region" description="Helical" evidence="7">
    <location>
        <begin position="355"/>
        <end position="375"/>
    </location>
</feature>
<evidence type="ECO:0000256" key="6">
    <source>
        <dbReference type="SAM" id="MobiDB-lite"/>
    </source>
</evidence>
<dbReference type="GO" id="GO:0034993">
    <property type="term" value="C:meiotic nuclear membrane microtubule tethering complex"/>
    <property type="evidence" value="ECO:0007669"/>
    <property type="project" value="TreeGrafter"/>
</dbReference>
<feature type="region of interest" description="Disordered" evidence="6">
    <location>
        <begin position="412"/>
        <end position="431"/>
    </location>
</feature>
<evidence type="ECO:0000256" key="1">
    <source>
        <dbReference type="ARBA" id="ARBA00004370"/>
    </source>
</evidence>
<accession>A0A4P9W7T3</accession>
<feature type="coiled-coil region" evidence="5">
    <location>
        <begin position="535"/>
        <end position="562"/>
    </location>
</feature>
<evidence type="ECO:0000313" key="9">
    <source>
        <dbReference type="EMBL" id="RKO88549.1"/>
    </source>
</evidence>
<keyword evidence="5" id="KW-0175">Coiled coil</keyword>
<feature type="compositionally biased region" description="Basic and acidic residues" evidence="6">
    <location>
        <begin position="39"/>
        <end position="50"/>
    </location>
</feature>
<evidence type="ECO:0000256" key="5">
    <source>
        <dbReference type="SAM" id="Coils"/>
    </source>
</evidence>
<evidence type="ECO:0000259" key="8">
    <source>
        <dbReference type="PROSITE" id="PS51469"/>
    </source>
</evidence>
<feature type="region of interest" description="Disordered" evidence="6">
    <location>
        <begin position="1"/>
        <end position="170"/>
    </location>
</feature>
<evidence type="ECO:0000256" key="2">
    <source>
        <dbReference type="ARBA" id="ARBA00022692"/>
    </source>
</evidence>
<dbReference type="AlphaFoldDB" id="A0A4P9W7T3"/>
<proteinExistence type="predicted"/>
<evidence type="ECO:0000313" key="10">
    <source>
        <dbReference type="Proteomes" id="UP000269721"/>
    </source>
</evidence>
<keyword evidence="2 7" id="KW-0812">Transmembrane</keyword>
<keyword evidence="3 7" id="KW-1133">Transmembrane helix</keyword>
<feature type="transmembrane region" description="Helical" evidence="7">
    <location>
        <begin position="314"/>
        <end position="334"/>
    </location>
</feature>
<dbReference type="InterPro" id="IPR012919">
    <property type="entry name" value="SUN_dom"/>
</dbReference>
<dbReference type="Gene3D" id="2.60.120.260">
    <property type="entry name" value="Galactose-binding domain-like"/>
    <property type="match status" value="1"/>
</dbReference>
<dbReference type="InterPro" id="IPR045119">
    <property type="entry name" value="SUN1-5"/>
</dbReference>
<feature type="compositionally biased region" description="Low complexity" evidence="6">
    <location>
        <begin position="99"/>
        <end position="111"/>
    </location>
</feature>
<feature type="non-terminal residue" evidence="9">
    <location>
        <position position="1065"/>
    </location>
</feature>
<name>A0A4P9W7T3_9FUNG</name>
<dbReference type="EMBL" id="KZ996644">
    <property type="protein sequence ID" value="RKO88549.1"/>
    <property type="molecule type" value="Genomic_DNA"/>
</dbReference>
<sequence>MADQPPTPQRVLRSRAEVPNYAPSSSRSRSTAASRTQPKTKDLVDPDSPSKTRSGRPRYSQEALELNAAARASSSPRKRRRPPASREPSAEPSDDGAVSSTSLRTYSTTSSKGPHDDEEESEELEKLEVLKPPGSPLGALFGWPTGRGSSPRVESAKTAGGPSNFKGRVLFRADDVEEEKDEDEERDEEPDAATPRASLAGIFGFFNWQRKVVEREGDDPEVEVMDEEKEDEDSLEDNDGSEETQVEAELEEITGWFLTFVSISDLSKRSYIFPFLIYFPIAEQSFWQNTAEYCTDFRLARLFEPIVSVLVTPIYWIFSTLASVLAFIGYHGFLTLPRAIISVPSWILRHALKFFSRRVVTIAFLLLLAFMALTFKPQGSGTGDAGIGVGKWFAAQWAAISFDLPILPGPRGPSSHGSHPASPRPEAPAPAVHESVPAPIARPDTAMQKRLALFESNLKALSDSQADLGAKQLGFAKHLAELDAFAKTNKNTKHHIDVLLEGHEKFSRLVETLARTNKANTKKFTASSTAADARLLAAEKKIDEYREALLDLDKDIKALQANDTEDDQQVALLGSKIDATIAKAALLADRLAIVEEHTLPKHLTDRVIELIREHVPPLLVAKIDDGRISMLPDFWAHLESKLASKKELDATMARLTSIEAAVASSMADVSAVDAVKKELVGVIARLKVVEDASAHDAVKKELAGAIARLTTVEAAVRSSSADASAVDAVKKEVVGVIARLEAVEAVSISASASAEASAVAAVKKELDAVKVRLTSIEAVAKSALTAASAAEESRKELSKEVAKLSSPAFLGANEARLKNLIAEDRATGVEKAGVIVTKSEVLAFVEQYLQKLDPSIRAAAVAQAMDSIPTSANDSHIESLVTALVRTHLERFAADILATPDFALESGGGRIDMELTSPSATLARSDGWGTVLGYKKIKGPPVNAIKPEVLPGNCWAMEGSNGTLGVVLASPIYPTAVTVQHVPPSLLPVEQLSSAPKRLEFWGVADTDRFHDLDLESPDVRAHTSLGSRPAWLLAALTFDPAERHIVTVPVRGADVARERTEAEK</sequence>
<dbReference type="Proteomes" id="UP000269721">
    <property type="component" value="Unassembled WGS sequence"/>
</dbReference>
<evidence type="ECO:0000256" key="7">
    <source>
        <dbReference type="SAM" id="Phobius"/>
    </source>
</evidence>
<evidence type="ECO:0000256" key="4">
    <source>
        <dbReference type="ARBA" id="ARBA00023136"/>
    </source>
</evidence>
<dbReference type="PANTHER" id="PTHR12911">
    <property type="entry name" value="SAD1/UNC-84-LIKE PROTEIN-RELATED"/>
    <property type="match status" value="1"/>
</dbReference>
<feature type="region of interest" description="Disordered" evidence="6">
    <location>
        <begin position="217"/>
        <end position="244"/>
    </location>
</feature>
<dbReference type="Pfam" id="PF07738">
    <property type="entry name" value="Sad1_UNC"/>
    <property type="match status" value="1"/>
</dbReference>
<reference evidence="10" key="1">
    <citation type="journal article" date="2018" name="Nat. Microbiol.">
        <title>Leveraging single-cell genomics to expand the fungal tree of life.</title>
        <authorList>
            <person name="Ahrendt S.R."/>
            <person name="Quandt C.A."/>
            <person name="Ciobanu D."/>
            <person name="Clum A."/>
            <person name="Salamov A."/>
            <person name="Andreopoulos B."/>
            <person name="Cheng J.F."/>
            <person name="Woyke T."/>
            <person name="Pelin A."/>
            <person name="Henrissat B."/>
            <person name="Reynolds N.K."/>
            <person name="Benny G.L."/>
            <person name="Smith M.E."/>
            <person name="James T.Y."/>
            <person name="Grigoriev I.V."/>
        </authorList>
    </citation>
    <scope>NUCLEOTIDE SEQUENCE [LARGE SCALE GENOMIC DNA]</scope>
</reference>
<keyword evidence="4 7" id="KW-0472">Membrane</keyword>
<feature type="compositionally biased region" description="Low complexity" evidence="6">
    <location>
        <begin position="412"/>
        <end position="421"/>
    </location>
</feature>